<feature type="region of interest" description="Disordered" evidence="1">
    <location>
        <begin position="1"/>
        <end position="41"/>
    </location>
</feature>
<evidence type="ECO:0000313" key="3">
    <source>
        <dbReference type="Proteomes" id="UP001165121"/>
    </source>
</evidence>
<dbReference type="AlphaFoldDB" id="A0A9W7CZC9"/>
<gene>
    <name evidence="2" type="ORF">Pfra01_002006300</name>
</gene>
<dbReference type="Proteomes" id="UP001165121">
    <property type="component" value="Unassembled WGS sequence"/>
</dbReference>
<feature type="region of interest" description="Disordered" evidence="1">
    <location>
        <begin position="103"/>
        <end position="124"/>
    </location>
</feature>
<feature type="compositionally biased region" description="Basic and acidic residues" evidence="1">
    <location>
        <begin position="12"/>
        <end position="32"/>
    </location>
</feature>
<reference evidence="2" key="1">
    <citation type="submission" date="2023-04" db="EMBL/GenBank/DDBJ databases">
        <title>Phytophthora fragariaefolia NBRC 109709.</title>
        <authorList>
            <person name="Ichikawa N."/>
            <person name="Sato H."/>
            <person name="Tonouchi N."/>
        </authorList>
    </citation>
    <scope>NUCLEOTIDE SEQUENCE</scope>
    <source>
        <strain evidence="2">NBRC 109709</strain>
    </source>
</reference>
<evidence type="ECO:0000256" key="1">
    <source>
        <dbReference type="SAM" id="MobiDB-lite"/>
    </source>
</evidence>
<sequence>MRALVNGAGTDDAWKSKESQKERPRRLVEPRSRSPWGGNELTSSNCGPVDVVLSADFMIPAGVLLDLFQANVKLPDEIMIPLIKTMNMLDEPEPKQILRRYLDNSDGNSGSMITEEGVEDSSVDEDLAGSHRIHEGIVSVAIESPPPAGVIDTAPPRDAASVTRGEGHEAVASDLKTGSGPPG</sequence>
<evidence type="ECO:0000313" key="2">
    <source>
        <dbReference type="EMBL" id="GMF50324.1"/>
    </source>
</evidence>
<organism evidence="2 3">
    <name type="scientific">Phytophthora fragariaefolia</name>
    <dbReference type="NCBI Taxonomy" id="1490495"/>
    <lineage>
        <taxon>Eukaryota</taxon>
        <taxon>Sar</taxon>
        <taxon>Stramenopiles</taxon>
        <taxon>Oomycota</taxon>
        <taxon>Peronosporomycetes</taxon>
        <taxon>Peronosporales</taxon>
        <taxon>Peronosporaceae</taxon>
        <taxon>Phytophthora</taxon>
    </lineage>
</organism>
<protein>
    <submittedName>
        <fullName evidence="2">Unnamed protein product</fullName>
    </submittedName>
</protein>
<proteinExistence type="predicted"/>
<dbReference type="EMBL" id="BSXT01002676">
    <property type="protein sequence ID" value="GMF50324.1"/>
    <property type="molecule type" value="Genomic_DNA"/>
</dbReference>
<accession>A0A9W7CZC9</accession>
<comment type="caution">
    <text evidence="2">The sequence shown here is derived from an EMBL/GenBank/DDBJ whole genome shotgun (WGS) entry which is preliminary data.</text>
</comment>
<feature type="region of interest" description="Disordered" evidence="1">
    <location>
        <begin position="144"/>
        <end position="183"/>
    </location>
</feature>
<keyword evidence="3" id="KW-1185">Reference proteome</keyword>
<name>A0A9W7CZC9_9STRA</name>